<accession>A0AAD8L1T0</accession>
<comment type="caution">
    <text evidence="2">The sequence shown here is derived from an EMBL/GenBank/DDBJ whole genome shotgun (WGS) entry which is preliminary data.</text>
</comment>
<keyword evidence="1" id="KW-0812">Transmembrane</keyword>
<evidence type="ECO:0000313" key="2">
    <source>
        <dbReference type="EMBL" id="KAK1431468.1"/>
    </source>
</evidence>
<keyword evidence="1" id="KW-1133">Transmembrane helix</keyword>
<proteinExistence type="predicted"/>
<keyword evidence="3" id="KW-1185">Reference proteome</keyword>
<gene>
    <name evidence="2" type="ORF">QVD17_07927</name>
</gene>
<keyword evidence="1" id="KW-0472">Membrane</keyword>
<protein>
    <submittedName>
        <fullName evidence="2">Uncharacterized protein</fullName>
    </submittedName>
</protein>
<dbReference type="AlphaFoldDB" id="A0AAD8L1T0"/>
<dbReference type="EMBL" id="JAUHHV010000002">
    <property type="protein sequence ID" value="KAK1431468.1"/>
    <property type="molecule type" value="Genomic_DNA"/>
</dbReference>
<sequence length="257" mass="29552">MAWYTDRGWMSKKNDSHGYLNSEFCDNVDMFLDFAFSNEVVVDTRLNIHGPESFDILQGHSKATMLSIINNAAQGILSSFFFKYAGFASAALFGHTWTINFMLRISIVFISMHQVKYKECLVNKYGKEQCKHPKSVDKDLWIQASGGIKKGKVYGLSNVSDSYTHGRQNPEIVVFEVLDLRSATDMWPTWWLFWFWYMFVVFVATLVVVVFMVVRNGLRNTCVSVVRFLEKGDDDGVLMSSWRGIYCSHVVMLFDTI</sequence>
<dbReference type="Proteomes" id="UP001229421">
    <property type="component" value="Unassembled WGS sequence"/>
</dbReference>
<name>A0AAD8L1T0_TARER</name>
<evidence type="ECO:0000256" key="1">
    <source>
        <dbReference type="SAM" id="Phobius"/>
    </source>
</evidence>
<evidence type="ECO:0000313" key="3">
    <source>
        <dbReference type="Proteomes" id="UP001229421"/>
    </source>
</evidence>
<reference evidence="2" key="1">
    <citation type="journal article" date="2023" name="bioRxiv">
        <title>Improved chromosome-level genome assembly for marigold (Tagetes erecta).</title>
        <authorList>
            <person name="Jiang F."/>
            <person name="Yuan L."/>
            <person name="Wang S."/>
            <person name="Wang H."/>
            <person name="Xu D."/>
            <person name="Wang A."/>
            <person name="Fan W."/>
        </authorList>
    </citation>
    <scope>NUCLEOTIDE SEQUENCE</scope>
    <source>
        <strain evidence="2">WSJ</strain>
        <tissue evidence="2">Leaf</tissue>
    </source>
</reference>
<organism evidence="2 3">
    <name type="scientific">Tagetes erecta</name>
    <name type="common">African marigold</name>
    <dbReference type="NCBI Taxonomy" id="13708"/>
    <lineage>
        <taxon>Eukaryota</taxon>
        <taxon>Viridiplantae</taxon>
        <taxon>Streptophyta</taxon>
        <taxon>Embryophyta</taxon>
        <taxon>Tracheophyta</taxon>
        <taxon>Spermatophyta</taxon>
        <taxon>Magnoliopsida</taxon>
        <taxon>eudicotyledons</taxon>
        <taxon>Gunneridae</taxon>
        <taxon>Pentapetalae</taxon>
        <taxon>asterids</taxon>
        <taxon>campanulids</taxon>
        <taxon>Asterales</taxon>
        <taxon>Asteraceae</taxon>
        <taxon>Asteroideae</taxon>
        <taxon>Heliantheae alliance</taxon>
        <taxon>Tageteae</taxon>
        <taxon>Tagetes</taxon>
    </lineage>
</organism>
<feature type="transmembrane region" description="Helical" evidence="1">
    <location>
        <begin position="190"/>
        <end position="214"/>
    </location>
</feature>